<dbReference type="eggNOG" id="ENOG5033WXY">
    <property type="taxonomic scope" value="Bacteria"/>
</dbReference>
<accession>I1D7V9</accession>
<feature type="region of interest" description="Disordered" evidence="1">
    <location>
        <begin position="235"/>
        <end position="275"/>
    </location>
</feature>
<evidence type="ECO:0000256" key="1">
    <source>
        <dbReference type="SAM" id="MobiDB-lite"/>
    </source>
</evidence>
<reference evidence="3 4" key="1">
    <citation type="submission" date="2011-09" db="EMBL/GenBank/DDBJ databases">
        <authorList>
            <consortium name="US DOE Joint Genome Institute (JGI-PGF)"/>
            <person name="Lucas S."/>
            <person name="Han J."/>
            <person name="Lapidus A."/>
            <person name="Cheng J.-F."/>
            <person name="Goodwin L."/>
            <person name="Pitluck S."/>
            <person name="Peters L."/>
            <person name="Land M.L."/>
            <person name="Hauser L."/>
            <person name="Brambilla E."/>
            <person name="Klenk H.-P."/>
            <person name="Woyke T.J."/>
        </authorList>
    </citation>
    <scope>NUCLEOTIDE SEQUENCE [LARGE SCALE GENOMIC DNA]</scope>
    <source>
        <strain evidence="3 4">K62</strain>
    </source>
</reference>
<gene>
    <name evidence="3" type="ORF">SacglDRAFT_04203</name>
</gene>
<keyword evidence="2" id="KW-0812">Transmembrane</keyword>
<feature type="region of interest" description="Disordered" evidence="1">
    <location>
        <begin position="117"/>
        <end position="142"/>
    </location>
</feature>
<dbReference type="AlphaFoldDB" id="I1D7V9"/>
<evidence type="ECO:0000256" key="2">
    <source>
        <dbReference type="SAM" id="Phobius"/>
    </source>
</evidence>
<organism evidence="3 4">
    <name type="scientific">Saccharomonospora glauca K62</name>
    <dbReference type="NCBI Taxonomy" id="928724"/>
    <lineage>
        <taxon>Bacteria</taxon>
        <taxon>Bacillati</taxon>
        <taxon>Actinomycetota</taxon>
        <taxon>Actinomycetes</taxon>
        <taxon>Pseudonocardiales</taxon>
        <taxon>Pseudonocardiaceae</taxon>
        <taxon>Saccharomonospora</taxon>
    </lineage>
</organism>
<dbReference type="EMBL" id="CM001484">
    <property type="protein sequence ID" value="EIF01034.1"/>
    <property type="molecule type" value="Genomic_DNA"/>
</dbReference>
<dbReference type="STRING" id="928724.SacglDRAFT_04203"/>
<name>I1D7V9_9PSEU</name>
<feature type="transmembrane region" description="Helical" evidence="2">
    <location>
        <begin position="91"/>
        <end position="116"/>
    </location>
</feature>
<keyword evidence="2" id="KW-1133">Transmembrane helix</keyword>
<feature type="compositionally biased region" description="Polar residues" evidence="1">
    <location>
        <begin position="131"/>
        <end position="142"/>
    </location>
</feature>
<feature type="region of interest" description="Disordered" evidence="1">
    <location>
        <begin position="40"/>
        <end position="88"/>
    </location>
</feature>
<protein>
    <recommendedName>
        <fullName evidence="5">DUF4878 domain-containing protein</fullName>
    </recommendedName>
</protein>
<evidence type="ECO:0000313" key="4">
    <source>
        <dbReference type="Proteomes" id="UP000005087"/>
    </source>
</evidence>
<dbReference type="Proteomes" id="UP000005087">
    <property type="component" value="Chromosome"/>
</dbReference>
<sequence length="369" mass="38163">MRKDFASFAPKSITAIDQRSESVPEPRRALFVEIPSTRKATRMTYPSQPGQSPYGVPTQGGNQYGQYPAYGQQGGFGPQGPQPPKKSKTGLWVGLSIAVVAVVAFVITAFVAPGFLLSDDDDSDKSDNSAGGESQSQTSDPSAIAQQISQALSSGDTATLTGLACPDASSMVQQAIQMAGQFGQVTMNGQPQVSGNQAIAQGTAAVNGKTYPVSATLVRQGDKWCWQDADIEVQGAGGMDNAPTDMSYPGESPGVSSDDTSGTNGDVGATGGSPADSETFVNVIHTLLNSGDMESLEKLACPAYSDSVTSVLEEALSTGDTYELDEVETITTDVGALGTFVGSKGELSVSGRPEGGSFCIYHASYFPAS</sequence>
<feature type="compositionally biased region" description="Low complexity" evidence="1">
    <location>
        <begin position="59"/>
        <end position="71"/>
    </location>
</feature>
<evidence type="ECO:0008006" key="5">
    <source>
        <dbReference type="Google" id="ProtNLM"/>
    </source>
</evidence>
<feature type="compositionally biased region" description="Polar residues" evidence="1">
    <location>
        <begin position="254"/>
        <end position="264"/>
    </location>
</feature>
<reference evidence="4" key="2">
    <citation type="submission" date="2012-01" db="EMBL/GenBank/DDBJ databases">
        <title>Noncontiguous Finished sequence of chromosome of Saccharomonospora glauca K62.</title>
        <authorList>
            <consortium name="US DOE Joint Genome Institute"/>
            <person name="Lucas S."/>
            <person name="Han J."/>
            <person name="Lapidus A."/>
            <person name="Cheng J.-F."/>
            <person name="Goodwin L."/>
            <person name="Pitluck S."/>
            <person name="Peters L."/>
            <person name="Mikhailova N."/>
            <person name="Held B."/>
            <person name="Detter J.C."/>
            <person name="Han C."/>
            <person name="Tapia R."/>
            <person name="Land M."/>
            <person name="Hauser L."/>
            <person name="Kyrpides N."/>
            <person name="Ivanova N."/>
            <person name="Pagani I."/>
            <person name="Brambilla E.-M."/>
            <person name="Klenk H.-P."/>
            <person name="Woyke T."/>
        </authorList>
    </citation>
    <scope>NUCLEOTIDE SEQUENCE [LARGE SCALE GENOMIC DNA]</scope>
    <source>
        <strain evidence="4">K62</strain>
    </source>
</reference>
<keyword evidence="2" id="KW-0472">Membrane</keyword>
<dbReference type="HOGENOM" id="CLU_075070_0_0_11"/>
<keyword evidence="4" id="KW-1185">Reference proteome</keyword>
<proteinExistence type="predicted"/>
<evidence type="ECO:0000313" key="3">
    <source>
        <dbReference type="EMBL" id="EIF01034.1"/>
    </source>
</evidence>